<keyword evidence="2" id="KW-0539">Nucleus</keyword>
<dbReference type="EMBL" id="JH930479">
    <property type="protein sequence ID" value="EKM49978.1"/>
    <property type="molecule type" value="Genomic_DNA"/>
</dbReference>
<feature type="region of interest" description="Disordered" evidence="3">
    <location>
        <begin position="594"/>
        <end position="628"/>
    </location>
</feature>
<dbReference type="InterPro" id="IPR007219">
    <property type="entry name" value="XnlR_reg_dom"/>
</dbReference>
<feature type="domain" description="Xylanolytic transcriptional activator regulatory" evidence="4">
    <location>
        <begin position="272"/>
        <end position="345"/>
    </location>
</feature>
<feature type="region of interest" description="Disordered" evidence="3">
    <location>
        <begin position="674"/>
        <end position="725"/>
    </location>
</feature>
<dbReference type="SMART" id="SM00906">
    <property type="entry name" value="Fungal_trans"/>
    <property type="match status" value="1"/>
</dbReference>
<dbReference type="GO" id="GO:0005634">
    <property type="term" value="C:nucleus"/>
    <property type="evidence" value="ECO:0007669"/>
    <property type="project" value="UniProtKB-SubCell"/>
</dbReference>
<dbReference type="AlphaFoldDB" id="K5VFN5"/>
<dbReference type="HOGENOM" id="CLU_007340_4_1_1"/>
<dbReference type="Proteomes" id="UP000008370">
    <property type="component" value="Unassembled WGS sequence"/>
</dbReference>
<organism evidence="5 6">
    <name type="scientific">Phanerochaete carnosa (strain HHB-10118-sp)</name>
    <name type="common">White-rot fungus</name>
    <name type="synonym">Peniophora carnosa</name>
    <dbReference type="NCBI Taxonomy" id="650164"/>
    <lineage>
        <taxon>Eukaryota</taxon>
        <taxon>Fungi</taxon>
        <taxon>Dikarya</taxon>
        <taxon>Basidiomycota</taxon>
        <taxon>Agaricomycotina</taxon>
        <taxon>Agaricomycetes</taxon>
        <taxon>Polyporales</taxon>
        <taxon>Phanerochaetaceae</taxon>
        <taxon>Phanerochaete</taxon>
    </lineage>
</organism>
<gene>
    <name evidence="5" type="ORF">PHACADRAFT_213749</name>
</gene>
<dbReference type="InterPro" id="IPR050613">
    <property type="entry name" value="Sec_Metabolite_Reg"/>
</dbReference>
<evidence type="ECO:0000256" key="2">
    <source>
        <dbReference type="ARBA" id="ARBA00023242"/>
    </source>
</evidence>
<dbReference type="PANTHER" id="PTHR31001">
    <property type="entry name" value="UNCHARACTERIZED TRANSCRIPTIONAL REGULATORY PROTEIN"/>
    <property type="match status" value="1"/>
</dbReference>
<dbReference type="PANTHER" id="PTHR31001:SF56">
    <property type="entry name" value="ZN(2)-C6 FUNGAL-TYPE DOMAIN-CONTAINING PROTEIN"/>
    <property type="match status" value="1"/>
</dbReference>
<keyword evidence="6" id="KW-1185">Reference proteome</keyword>
<comment type="subcellular location">
    <subcellularLocation>
        <location evidence="1">Nucleus</location>
    </subcellularLocation>
</comment>
<name>K5VFN5_PHACS</name>
<proteinExistence type="predicted"/>
<reference evidence="5 6" key="1">
    <citation type="journal article" date="2012" name="BMC Genomics">
        <title>Comparative genomics of the white-rot fungi, Phanerochaete carnosa and P. chrysosporium, to elucidate the genetic basis of the distinct wood types they colonize.</title>
        <authorList>
            <person name="Suzuki H."/>
            <person name="MacDonald J."/>
            <person name="Syed K."/>
            <person name="Salamov A."/>
            <person name="Hori C."/>
            <person name="Aerts A."/>
            <person name="Henrissat B."/>
            <person name="Wiebenga A."/>
            <person name="vanKuyk P.A."/>
            <person name="Barry K."/>
            <person name="Lindquist E."/>
            <person name="LaButti K."/>
            <person name="Lapidus A."/>
            <person name="Lucas S."/>
            <person name="Coutinho P."/>
            <person name="Gong Y."/>
            <person name="Samejima M."/>
            <person name="Mahadevan R."/>
            <person name="Abou-Zaid M."/>
            <person name="de Vries R.P."/>
            <person name="Igarashi K."/>
            <person name="Yadav J.S."/>
            <person name="Grigoriev I.V."/>
            <person name="Master E.R."/>
        </authorList>
    </citation>
    <scope>NUCLEOTIDE SEQUENCE [LARGE SCALE GENOMIC DNA]</scope>
    <source>
        <strain evidence="5 6">HHB-10118-sp</strain>
    </source>
</reference>
<evidence type="ECO:0000256" key="3">
    <source>
        <dbReference type="SAM" id="MobiDB-lite"/>
    </source>
</evidence>
<dbReference type="GO" id="GO:0006351">
    <property type="term" value="P:DNA-templated transcription"/>
    <property type="evidence" value="ECO:0007669"/>
    <property type="project" value="InterPro"/>
</dbReference>
<dbReference type="RefSeq" id="XP_007401174.1">
    <property type="nucleotide sequence ID" value="XM_007401112.1"/>
</dbReference>
<dbReference type="GeneID" id="18913416"/>
<dbReference type="InParanoid" id="K5VFN5"/>
<evidence type="ECO:0000313" key="5">
    <source>
        <dbReference type="EMBL" id="EKM49978.1"/>
    </source>
</evidence>
<evidence type="ECO:0000313" key="6">
    <source>
        <dbReference type="Proteomes" id="UP000008370"/>
    </source>
</evidence>
<dbReference type="Pfam" id="PF04082">
    <property type="entry name" value="Fungal_trans"/>
    <property type="match status" value="1"/>
</dbReference>
<dbReference type="KEGG" id="pco:PHACADRAFT_213749"/>
<protein>
    <recommendedName>
        <fullName evidence="4">Xylanolytic transcriptional activator regulatory domain-containing protein</fullName>
    </recommendedName>
</protein>
<evidence type="ECO:0000256" key="1">
    <source>
        <dbReference type="ARBA" id="ARBA00004123"/>
    </source>
</evidence>
<evidence type="ECO:0000259" key="4">
    <source>
        <dbReference type="SMART" id="SM00906"/>
    </source>
</evidence>
<dbReference type="GO" id="GO:0003677">
    <property type="term" value="F:DNA binding"/>
    <property type="evidence" value="ECO:0007669"/>
    <property type="project" value="InterPro"/>
</dbReference>
<dbReference type="CDD" id="cd12148">
    <property type="entry name" value="fungal_TF_MHR"/>
    <property type="match status" value="1"/>
</dbReference>
<dbReference type="OrthoDB" id="424974at2759"/>
<accession>K5VFN5</accession>
<sequence>MAATKGNKALQSHAQKLGEQVTNMSAKIKELESALATAHLQIQTQSDPPEDAAAKKGCTGSRRRSYGVGAGSLAINSEGLARYYGDTSESEYFFGLLPNGGGYTTYYEPDLQELNLSPEIILLYNAYPFGLRSRLYTKNIFISYLPRREEAMQTIEIFYDRFGFLHNPVSYEDCMEDLIGSIYGSSNVPSVEHVHPHKLAVFLGILAIGHQRSVDFETSQGLNLNAERYYVLSCAALCLTPIMAEAMCATVQALFLVDRYVWSSTRRACEELWLLIGVMARVALRIGLHRDGAQFNLDAAELRRRRLIFWELYRLDAWMSFVTGRAPAINLSDTDTKFPEYDGDPNLMSYPYWKYRHAAACLWPTIKLAAAEVASYEDIMALDRKIRTFPVPTHLQASLQGSTIWQWSTDAGQAIQQYCIVADKELNLLFLHRNYVAVALHSGDPLAHKFGGSVLAVYRCATRMCFALRDLYKLHPRTISGMWHFWSGIFSACIVLAAIPIVAPSCALAQNALTNFKAARRLFIEGAASCHNPNTVEILQKLERRAENNLMAYWSDPLKYRCIPALPGEIDELRLLGGQEIVIQQAARSLSRSPAPLSSQVSHMRAQPHHAQPHGNMSGAFNDAAGTSASSPLMPVQSFDVGLDEFDFTDLEGAFLSSTIPSYEQIMQTTSAGPYPGSSMRTHDFSPDPSRGFHPANFPQNSGSGRPEHAEYPPRGQQHMSGLGSADFDCGPDVWSSFVGDLTGSSQCSPSQYGI</sequence>
<dbReference type="GO" id="GO:0008270">
    <property type="term" value="F:zinc ion binding"/>
    <property type="evidence" value="ECO:0007669"/>
    <property type="project" value="InterPro"/>
</dbReference>